<dbReference type="RefSeq" id="XP_027357189.1">
    <property type="nucleotide sequence ID" value="XM_027501388.1"/>
</dbReference>
<name>A0A8B8LQN2_ABRPR</name>
<dbReference type="InterPro" id="IPR012442">
    <property type="entry name" value="DUF1645_plant"/>
</dbReference>
<dbReference type="Pfam" id="PF07816">
    <property type="entry name" value="DUF1645"/>
    <property type="match status" value="1"/>
</dbReference>
<dbReference type="AlphaFoldDB" id="A0A8B8LQN2"/>
<evidence type="ECO:0000313" key="1">
    <source>
        <dbReference type="Proteomes" id="UP000694853"/>
    </source>
</evidence>
<reference evidence="2" key="2">
    <citation type="submission" date="2025-08" db="UniProtKB">
        <authorList>
            <consortium name="RefSeq"/>
        </authorList>
    </citation>
    <scope>IDENTIFICATION</scope>
    <source>
        <tissue evidence="2">Young leaves</tissue>
    </source>
</reference>
<dbReference type="GeneID" id="113866563"/>
<reference evidence="1" key="1">
    <citation type="journal article" date="2019" name="Toxins">
        <title>Detection of Abrin-Like and Prepropulchellin-Like Toxin Genes and Transcripts Using Whole Genome Sequencing and Full-Length Transcript Sequencing of Abrus precatorius.</title>
        <authorList>
            <person name="Hovde B.T."/>
            <person name="Daligault H.E."/>
            <person name="Hanschen E.R."/>
            <person name="Kunde Y.A."/>
            <person name="Johnson M.B."/>
            <person name="Starkenburg S.R."/>
            <person name="Johnson S.L."/>
        </authorList>
    </citation>
    <scope>NUCLEOTIDE SEQUENCE [LARGE SCALE GENOMIC DNA]</scope>
</reference>
<dbReference type="OrthoDB" id="1426886at2759"/>
<sequence length="263" mass="30062">MQKRASNVKALTMQALSVLPMPHSFFNLDDFASVPTKPISNFNEEHKIHNDDIESIGEQEDFSFAGIDPQGTLIFADEIFENGQIRPFFNQSLDYSNTQGDVSLALRSPLKKLLIQQCNSLSLESIGTSKDLHKESSQNIMMVEVEASNKKCQKSNSTGFSKIWRFRQYLKHRSNSDGEDVFVSINPSMSISKRSNKEKVENIASKKEKGDKHKKTVSAHEKLYVMNRNKKENSKRRSFLPYRKELIGFFANRNGFSKNLHSF</sequence>
<dbReference type="Proteomes" id="UP000694853">
    <property type="component" value="Unplaced"/>
</dbReference>
<protein>
    <submittedName>
        <fullName evidence="2">Uncharacterized protein LOC113866563</fullName>
    </submittedName>
</protein>
<gene>
    <name evidence="2" type="primary">LOC113866563</name>
</gene>
<keyword evidence="1" id="KW-1185">Reference proteome</keyword>
<accession>A0A8B8LQN2</accession>
<dbReference type="PANTHER" id="PTHR33095">
    <property type="entry name" value="OS07G0619500 PROTEIN"/>
    <property type="match status" value="1"/>
</dbReference>
<dbReference type="PANTHER" id="PTHR33095:SF114">
    <property type="entry name" value="DUF1645 FAMILY PROTEIN"/>
    <property type="match status" value="1"/>
</dbReference>
<proteinExistence type="predicted"/>
<dbReference type="KEGG" id="aprc:113866563"/>
<evidence type="ECO:0000313" key="2">
    <source>
        <dbReference type="RefSeq" id="XP_027357189.1"/>
    </source>
</evidence>
<organism evidence="1 2">
    <name type="scientific">Abrus precatorius</name>
    <name type="common">Indian licorice</name>
    <name type="synonym">Glycine abrus</name>
    <dbReference type="NCBI Taxonomy" id="3816"/>
    <lineage>
        <taxon>Eukaryota</taxon>
        <taxon>Viridiplantae</taxon>
        <taxon>Streptophyta</taxon>
        <taxon>Embryophyta</taxon>
        <taxon>Tracheophyta</taxon>
        <taxon>Spermatophyta</taxon>
        <taxon>Magnoliopsida</taxon>
        <taxon>eudicotyledons</taxon>
        <taxon>Gunneridae</taxon>
        <taxon>Pentapetalae</taxon>
        <taxon>rosids</taxon>
        <taxon>fabids</taxon>
        <taxon>Fabales</taxon>
        <taxon>Fabaceae</taxon>
        <taxon>Papilionoideae</taxon>
        <taxon>50 kb inversion clade</taxon>
        <taxon>NPAAA clade</taxon>
        <taxon>indigoferoid/millettioid clade</taxon>
        <taxon>Abreae</taxon>
        <taxon>Abrus</taxon>
    </lineage>
</organism>